<evidence type="ECO:0000313" key="2">
    <source>
        <dbReference type="EMBL" id="ACL45984.1"/>
    </source>
</evidence>
<protein>
    <submittedName>
        <fullName evidence="2">Uncharacterized protein</fullName>
    </submittedName>
</protein>
<keyword evidence="1" id="KW-0812">Transmembrane</keyword>
<feature type="transmembrane region" description="Helical" evidence="1">
    <location>
        <begin position="56"/>
        <end position="74"/>
    </location>
</feature>
<dbReference type="EMBL" id="CP001344">
    <property type="protein sequence ID" value="ACL45984.1"/>
    <property type="molecule type" value="Genomic_DNA"/>
</dbReference>
<reference evidence="2" key="1">
    <citation type="submission" date="2009-01" db="EMBL/GenBank/DDBJ databases">
        <title>Complete sequence of chromosome Cyanothece sp. PCC 7425.</title>
        <authorList>
            <consortium name="US DOE Joint Genome Institute"/>
            <person name="Lucas S."/>
            <person name="Copeland A."/>
            <person name="Lapidus A."/>
            <person name="Glavina del Rio T."/>
            <person name="Dalin E."/>
            <person name="Tice H."/>
            <person name="Bruce D."/>
            <person name="Goodwin L."/>
            <person name="Pitluck S."/>
            <person name="Sims D."/>
            <person name="Meineke L."/>
            <person name="Brettin T."/>
            <person name="Detter J.C."/>
            <person name="Han C."/>
            <person name="Larimer F."/>
            <person name="Land M."/>
            <person name="Hauser L."/>
            <person name="Kyrpides N."/>
            <person name="Ovchinnikova G."/>
            <person name="Liberton M."/>
            <person name="Stoeckel J."/>
            <person name="Banerjee A."/>
            <person name="Singh A."/>
            <person name="Page L."/>
            <person name="Sato H."/>
            <person name="Zhao L."/>
            <person name="Sherman L."/>
            <person name="Pakrasi H."/>
            <person name="Richardson P."/>
        </authorList>
    </citation>
    <scope>NUCLEOTIDE SEQUENCE</scope>
    <source>
        <strain evidence="2">PCC 7425</strain>
    </source>
</reference>
<dbReference type="HOGENOM" id="CLU_121966_0_0_3"/>
<gene>
    <name evidence="2" type="ordered locus">Cyan7425_3664</name>
</gene>
<accession>B8HSK1</accession>
<dbReference type="eggNOG" id="ENOG50330TU">
    <property type="taxonomic scope" value="Bacteria"/>
</dbReference>
<dbReference type="KEGG" id="cyn:Cyan7425_3664"/>
<sequence length="154" mass="16958">MTSPGHQSSQPPESAADSPQTLGFWATFVYYFSSTTLIGALAAAQALHLGLSTGEPYRYGIGLGLLAGLVGAYYNRSVVLEINFTDRDAFLTQLNQTLTNLGFTPHEQLEDYQIYRRSGLSHFFTGSIMVKVADRQATLLSRAANIRRLKRLLP</sequence>
<feature type="transmembrane region" description="Helical" evidence="1">
    <location>
        <begin position="22"/>
        <end position="44"/>
    </location>
</feature>
<organism evidence="2">
    <name type="scientific">Cyanothece sp. (strain PCC 7425 / ATCC 29141)</name>
    <dbReference type="NCBI Taxonomy" id="395961"/>
    <lineage>
        <taxon>Bacteria</taxon>
        <taxon>Bacillati</taxon>
        <taxon>Cyanobacteriota</taxon>
        <taxon>Cyanophyceae</taxon>
        <taxon>Gomontiellales</taxon>
        <taxon>Cyanothecaceae</taxon>
        <taxon>Cyanothece</taxon>
    </lineage>
</organism>
<dbReference type="AlphaFoldDB" id="B8HSK1"/>
<proteinExistence type="predicted"/>
<name>B8HSK1_CYAP4</name>
<evidence type="ECO:0000256" key="1">
    <source>
        <dbReference type="SAM" id="Phobius"/>
    </source>
</evidence>
<keyword evidence="1" id="KW-0472">Membrane</keyword>
<keyword evidence="1" id="KW-1133">Transmembrane helix</keyword>
<dbReference type="OrthoDB" id="572666at2"/>